<evidence type="ECO:0000256" key="3">
    <source>
        <dbReference type="ARBA" id="ARBA00008663"/>
    </source>
</evidence>
<dbReference type="GO" id="GO:0004743">
    <property type="term" value="F:pyruvate kinase activity"/>
    <property type="evidence" value="ECO:0007669"/>
    <property type="project" value="UniProtKB-EC"/>
</dbReference>
<evidence type="ECO:0000256" key="4">
    <source>
        <dbReference type="ARBA" id="ARBA00012142"/>
    </source>
</evidence>
<dbReference type="InterPro" id="IPR015793">
    <property type="entry name" value="Pyrv_Knase_brl"/>
</dbReference>
<dbReference type="GO" id="GO:0030955">
    <property type="term" value="F:potassium ion binding"/>
    <property type="evidence" value="ECO:0007669"/>
    <property type="project" value="InterPro"/>
</dbReference>
<dbReference type="InterPro" id="IPR015806">
    <property type="entry name" value="Pyrv_Knase_insert_dom_sf"/>
</dbReference>
<evidence type="ECO:0000256" key="11">
    <source>
        <dbReference type="ARBA" id="ARBA00023152"/>
    </source>
</evidence>
<evidence type="ECO:0000256" key="5">
    <source>
        <dbReference type="ARBA" id="ARBA00022679"/>
    </source>
</evidence>
<evidence type="ECO:0000313" key="14">
    <source>
        <dbReference type="EMBL" id="KAK3286712.1"/>
    </source>
</evidence>
<evidence type="ECO:0000259" key="13">
    <source>
        <dbReference type="Pfam" id="PF00224"/>
    </source>
</evidence>
<keyword evidence="11" id="KW-0324">Glycolysis</keyword>
<comment type="similarity">
    <text evidence="3">Belongs to the pyruvate kinase family.</text>
</comment>
<dbReference type="InterPro" id="IPR001697">
    <property type="entry name" value="Pyr_Knase"/>
</dbReference>
<name>A0AAE0LIS1_9CHLO</name>
<comment type="caution">
    <text evidence="14">The sequence shown here is derived from an EMBL/GenBank/DDBJ whole genome shotgun (WGS) entry which is preliminary data.</text>
</comment>
<dbReference type="PANTHER" id="PTHR11817">
    <property type="entry name" value="PYRUVATE KINASE"/>
    <property type="match status" value="1"/>
</dbReference>
<evidence type="ECO:0000256" key="1">
    <source>
        <dbReference type="ARBA" id="ARBA00001958"/>
    </source>
</evidence>
<dbReference type="Gene3D" id="3.20.20.60">
    <property type="entry name" value="Phosphoenolpyruvate-binding domains"/>
    <property type="match status" value="1"/>
</dbReference>
<keyword evidence="12" id="KW-0670">Pyruvate</keyword>
<reference evidence="14 15" key="1">
    <citation type="journal article" date="2015" name="Genome Biol. Evol.">
        <title>Comparative Genomics of a Bacterivorous Green Alga Reveals Evolutionary Causalities and Consequences of Phago-Mixotrophic Mode of Nutrition.</title>
        <authorList>
            <person name="Burns J.A."/>
            <person name="Paasch A."/>
            <person name="Narechania A."/>
            <person name="Kim E."/>
        </authorList>
    </citation>
    <scope>NUCLEOTIDE SEQUENCE [LARGE SCALE GENOMIC DNA]</scope>
    <source>
        <strain evidence="14 15">PLY_AMNH</strain>
    </source>
</reference>
<dbReference type="GO" id="GO:0005524">
    <property type="term" value="F:ATP binding"/>
    <property type="evidence" value="ECO:0007669"/>
    <property type="project" value="UniProtKB-KW"/>
</dbReference>
<dbReference type="InterPro" id="IPR040442">
    <property type="entry name" value="Pyrv_kinase-like_dom_sf"/>
</dbReference>
<dbReference type="SUPFAM" id="SSF51621">
    <property type="entry name" value="Phosphoenolpyruvate/pyruvate domain"/>
    <property type="match status" value="1"/>
</dbReference>
<comment type="cofactor">
    <cofactor evidence="1">
        <name>K(+)</name>
        <dbReference type="ChEBI" id="CHEBI:29103"/>
    </cofactor>
</comment>
<keyword evidence="10" id="KW-0460">Magnesium</keyword>
<keyword evidence="15" id="KW-1185">Reference proteome</keyword>
<accession>A0AAE0LIS1</accession>
<sequence length="170" mass="18622">MYPDNIASILKESEGSNPTGIKIVGTVGLQAQSVEVLKSMLEAGMTVARFDFSWGDREYHQKTYDNLQLAVKESKIMCAVMLDTKGLEITVMKDKSATIEISEGQSITLTTDVHAVATSTLLPVSCPDLPHLLKPGDPVFIARYLFTGSETSSTYLEVHPTPLMSICRHM</sequence>
<dbReference type="EMBL" id="LGRX02001177">
    <property type="protein sequence ID" value="KAK3286712.1"/>
    <property type="molecule type" value="Genomic_DNA"/>
</dbReference>
<keyword evidence="5" id="KW-0808">Transferase</keyword>
<gene>
    <name evidence="14" type="ORF">CYMTET_5754</name>
</gene>
<dbReference type="Proteomes" id="UP001190700">
    <property type="component" value="Unassembled WGS sequence"/>
</dbReference>
<keyword evidence="6" id="KW-0479">Metal-binding</keyword>
<dbReference type="GO" id="GO:0000287">
    <property type="term" value="F:magnesium ion binding"/>
    <property type="evidence" value="ECO:0007669"/>
    <property type="project" value="InterPro"/>
</dbReference>
<dbReference type="GO" id="GO:0016301">
    <property type="term" value="F:kinase activity"/>
    <property type="evidence" value="ECO:0007669"/>
    <property type="project" value="UniProtKB-KW"/>
</dbReference>
<evidence type="ECO:0000256" key="7">
    <source>
        <dbReference type="ARBA" id="ARBA00022741"/>
    </source>
</evidence>
<dbReference type="SUPFAM" id="SSF50800">
    <property type="entry name" value="PK beta-barrel domain-like"/>
    <property type="match status" value="1"/>
</dbReference>
<dbReference type="InterPro" id="IPR011037">
    <property type="entry name" value="Pyrv_Knase-like_insert_dom_sf"/>
</dbReference>
<dbReference type="EC" id="2.7.1.40" evidence="4"/>
<evidence type="ECO:0000256" key="9">
    <source>
        <dbReference type="ARBA" id="ARBA00022840"/>
    </source>
</evidence>
<evidence type="ECO:0000256" key="8">
    <source>
        <dbReference type="ARBA" id="ARBA00022777"/>
    </source>
</evidence>
<feature type="domain" description="Pyruvate kinase barrel" evidence="13">
    <location>
        <begin position="22"/>
        <end position="142"/>
    </location>
</feature>
<dbReference type="InterPro" id="IPR015813">
    <property type="entry name" value="Pyrv/PenolPyrv_kinase-like_dom"/>
</dbReference>
<dbReference type="Gene3D" id="2.40.33.10">
    <property type="entry name" value="PK beta-barrel domain-like"/>
    <property type="match status" value="1"/>
</dbReference>
<organism evidence="14 15">
    <name type="scientific">Cymbomonas tetramitiformis</name>
    <dbReference type="NCBI Taxonomy" id="36881"/>
    <lineage>
        <taxon>Eukaryota</taxon>
        <taxon>Viridiplantae</taxon>
        <taxon>Chlorophyta</taxon>
        <taxon>Pyramimonadophyceae</taxon>
        <taxon>Pyramimonadales</taxon>
        <taxon>Pyramimonadaceae</taxon>
        <taxon>Cymbomonas</taxon>
    </lineage>
</organism>
<evidence type="ECO:0000256" key="10">
    <source>
        <dbReference type="ARBA" id="ARBA00022842"/>
    </source>
</evidence>
<keyword evidence="9" id="KW-0067">ATP-binding</keyword>
<keyword evidence="7" id="KW-0547">Nucleotide-binding</keyword>
<evidence type="ECO:0000313" key="15">
    <source>
        <dbReference type="Proteomes" id="UP001190700"/>
    </source>
</evidence>
<evidence type="ECO:0000256" key="6">
    <source>
        <dbReference type="ARBA" id="ARBA00022723"/>
    </source>
</evidence>
<dbReference type="AlphaFoldDB" id="A0AAE0LIS1"/>
<comment type="pathway">
    <text evidence="2">Carbohydrate degradation; glycolysis; pyruvate from D-glyceraldehyde 3-phosphate: step 5/5.</text>
</comment>
<evidence type="ECO:0000256" key="2">
    <source>
        <dbReference type="ARBA" id="ARBA00004997"/>
    </source>
</evidence>
<evidence type="ECO:0000256" key="12">
    <source>
        <dbReference type="ARBA" id="ARBA00023317"/>
    </source>
</evidence>
<keyword evidence="8" id="KW-0418">Kinase</keyword>
<dbReference type="Pfam" id="PF00224">
    <property type="entry name" value="PK"/>
    <property type="match status" value="1"/>
</dbReference>
<proteinExistence type="inferred from homology"/>
<protein>
    <recommendedName>
        <fullName evidence="4">pyruvate kinase</fullName>
        <ecNumber evidence="4">2.7.1.40</ecNumber>
    </recommendedName>
</protein>